<proteinExistence type="predicted"/>
<name>A0ABR0AWP0_9CRUS</name>
<evidence type="ECO:0000313" key="2">
    <source>
        <dbReference type="Proteomes" id="UP001234178"/>
    </source>
</evidence>
<dbReference type="Proteomes" id="UP001234178">
    <property type="component" value="Unassembled WGS sequence"/>
</dbReference>
<accession>A0ABR0AWP0</accession>
<gene>
    <name evidence="1" type="ORF">OUZ56_022532</name>
</gene>
<protein>
    <submittedName>
        <fullName evidence="1">Uncharacterized protein</fullName>
    </submittedName>
</protein>
<sequence length="79" mass="9253">MPEFSSKQVSGWGGVLMNSERRSDVESFGSSGHRVLRYLCGNLPKKLAFMNFTVLKFWFHERYSISRSSRRPYMQGHFD</sequence>
<comment type="caution">
    <text evidence="1">The sequence shown here is derived from an EMBL/GenBank/DDBJ whole genome shotgun (WGS) entry which is preliminary data.</text>
</comment>
<reference evidence="1 2" key="1">
    <citation type="journal article" date="2023" name="Nucleic Acids Res.">
        <title>The hologenome of Daphnia magna reveals possible DNA methylation and microbiome-mediated evolution of the host genome.</title>
        <authorList>
            <person name="Chaturvedi A."/>
            <person name="Li X."/>
            <person name="Dhandapani V."/>
            <person name="Marshall H."/>
            <person name="Kissane S."/>
            <person name="Cuenca-Cambronero M."/>
            <person name="Asole G."/>
            <person name="Calvet F."/>
            <person name="Ruiz-Romero M."/>
            <person name="Marangio P."/>
            <person name="Guigo R."/>
            <person name="Rago D."/>
            <person name="Mirbahai L."/>
            <person name="Eastwood N."/>
            <person name="Colbourne J.K."/>
            <person name="Zhou J."/>
            <person name="Mallon E."/>
            <person name="Orsini L."/>
        </authorList>
    </citation>
    <scope>NUCLEOTIDE SEQUENCE [LARGE SCALE GENOMIC DNA]</scope>
    <source>
        <strain evidence="1">LRV0_1</strain>
    </source>
</reference>
<evidence type="ECO:0000313" key="1">
    <source>
        <dbReference type="EMBL" id="KAK4029553.1"/>
    </source>
</evidence>
<organism evidence="1 2">
    <name type="scientific">Daphnia magna</name>
    <dbReference type="NCBI Taxonomy" id="35525"/>
    <lineage>
        <taxon>Eukaryota</taxon>
        <taxon>Metazoa</taxon>
        <taxon>Ecdysozoa</taxon>
        <taxon>Arthropoda</taxon>
        <taxon>Crustacea</taxon>
        <taxon>Branchiopoda</taxon>
        <taxon>Diplostraca</taxon>
        <taxon>Cladocera</taxon>
        <taxon>Anomopoda</taxon>
        <taxon>Daphniidae</taxon>
        <taxon>Daphnia</taxon>
    </lineage>
</organism>
<dbReference type="EMBL" id="JAOYFB010000039">
    <property type="protein sequence ID" value="KAK4029553.1"/>
    <property type="molecule type" value="Genomic_DNA"/>
</dbReference>
<keyword evidence="2" id="KW-1185">Reference proteome</keyword>